<dbReference type="AlphaFoldDB" id="A0A7W8ILK5"/>
<sequence length="144" mass="15887">MKRERALQVVLVMVGLFYCFWGYLLFDDLWHSRWLSGHSDVMPMFLSLNTALGVCLLVAVNQPAKHRLMIAYGAWSSLAHGFTMTIMSAQAVAHGMHRKDSPQDIVIFGVIGVTLLALFPAEQASPAVLPERIVRQAEAGTTSS</sequence>
<accession>A0A7W8ILK5</accession>
<keyword evidence="3" id="KW-1185">Reference proteome</keyword>
<feature type="transmembrane region" description="Helical" evidence="1">
    <location>
        <begin position="7"/>
        <end position="26"/>
    </location>
</feature>
<gene>
    <name evidence="2" type="ORF">HDF09_004074</name>
</gene>
<name>A0A7W8ILK5_9BACT</name>
<keyword evidence="1" id="KW-0812">Transmembrane</keyword>
<keyword evidence="1" id="KW-0472">Membrane</keyword>
<feature type="transmembrane region" description="Helical" evidence="1">
    <location>
        <begin position="41"/>
        <end position="60"/>
    </location>
</feature>
<keyword evidence="1" id="KW-1133">Transmembrane helix</keyword>
<feature type="transmembrane region" description="Helical" evidence="1">
    <location>
        <begin position="105"/>
        <end position="121"/>
    </location>
</feature>
<feature type="transmembrane region" description="Helical" evidence="1">
    <location>
        <begin position="72"/>
        <end position="93"/>
    </location>
</feature>
<reference evidence="2" key="1">
    <citation type="submission" date="2020-08" db="EMBL/GenBank/DDBJ databases">
        <title>Genomic Encyclopedia of Type Strains, Phase IV (KMG-V): Genome sequencing to study the core and pangenomes of soil and plant-associated prokaryotes.</title>
        <authorList>
            <person name="Whitman W."/>
        </authorList>
    </citation>
    <scope>NUCLEOTIDE SEQUENCE [LARGE SCALE GENOMIC DNA]</scope>
    <source>
        <strain evidence="2">M8UP27</strain>
    </source>
</reference>
<organism evidence="2 3">
    <name type="scientific">Tunturiibacter empetritectus</name>
    <dbReference type="NCBI Taxonomy" id="3069691"/>
    <lineage>
        <taxon>Bacteria</taxon>
        <taxon>Pseudomonadati</taxon>
        <taxon>Acidobacteriota</taxon>
        <taxon>Terriglobia</taxon>
        <taxon>Terriglobales</taxon>
        <taxon>Acidobacteriaceae</taxon>
        <taxon>Tunturiibacter</taxon>
    </lineage>
</organism>
<evidence type="ECO:0000313" key="2">
    <source>
        <dbReference type="EMBL" id="MBB5319366.1"/>
    </source>
</evidence>
<proteinExistence type="predicted"/>
<evidence type="ECO:0000313" key="3">
    <source>
        <dbReference type="Proteomes" id="UP000568106"/>
    </source>
</evidence>
<protein>
    <submittedName>
        <fullName evidence="2">Uncharacterized protein</fullName>
    </submittedName>
</protein>
<dbReference type="Proteomes" id="UP000568106">
    <property type="component" value="Unassembled WGS sequence"/>
</dbReference>
<evidence type="ECO:0000256" key="1">
    <source>
        <dbReference type="SAM" id="Phobius"/>
    </source>
</evidence>
<dbReference type="EMBL" id="JACHDY010000008">
    <property type="protein sequence ID" value="MBB5319366.1"/>
    <property type="molecule type" value="Genomic_DNA"/>
</dbReference>
<comment type="caution">
    <text evidence="2">The sequence shown here is derived from an EMBL/GenBank/DDBJ whole genome shotgun (WGS) entry which is preliminary data.</text>
</comment>